<dbReference type="Gene3D" id="3.90.640.10">
    <property type="entry name" value="Actin, Chain A, domain 4"/>
    <property type="match status" value="1"/>
</dbReference>
<sequence length="640" mass="68441">MAKAVGIDLGTTNSVIAAWEGGEPRVIPNTEGSRTTPSVVAFTESGERLVGQLARRQAILNPKATIYSAKRFIGRHYDEISEEAKAVTFDVVSGPGGAVRFTVRDKLYSPEEISALVLRKLADDAAKNLGEKVTEAVITVPAYFNDAQRTATRDAGRIAGLEVLRIINEPTAAALAYGLDKHGHETVLVFDLGGGTFDVSTLDVGDGVVEVRATAGDSHLGGDDFDRRLVDHLADAFQREQGIDLRQDAQALQRLFEAAEKAKVELSSVTQTQVNLPFITADASGPRHLTTAVMRSTFEQITADLVERTMGPVRQAMEDAKVTADDLDEVILVGGATRMPAVQTLVRRLTGGKEPNMSVNPDEVVALGAAIQAGVLKGEVSDVLLLDVTPLSLGVETRGGLMTKIVERNTTIPVRRSEVFSTAEDNQPAVDIVVLQGERERAADNRVLGRFRLESIRPAPRGGPQIEVTFDIDANGILNVTARDKDTGAQQSITISETSNLPKDEVERMITEAERHRTEDQALRAAIDARNELDTVAYQVERLLADVGDAAPPHEKARAGMLVADARQAIKEEAPLDRVRSLTSDLQQVYHSLAASRTAPTGQPGATGRSGTGQGGPGQPPRAGGPTGADDVIDADFDRG</sequence>
<dbReference type="FunFam" id="3.90.640.10:FF:000003">
    <property type="entry name" value="Molecular chaperone DnaK"/>
    <property type="match status" value="1"/>
</dbReference>
<dbReference type="SUPFAM" id="SSF100920">
    <property type="entry name" value="Heat shock protein 70kD (HSP70), peptide-binding domain"/>
    <property type="match status" value="1"/>
</dbReference>
<dbReference type="CDD" id="cd10234">
    <property type="entry name" value="ASKHA_NBD_HSP70_DnaK-like"/>
    <property type="match status" value="1"/>
</dbReference>
<evidence type="ECO:0000256" key="5">
    <source>
        <dbReference type="ARBA" id="ARBA00022840"/>
    </source>
</evidence>
<keyword evidence="5 8" id="KW-0067">ATP-binding</keyword>
<feature type="compositionally biased region" description="Gly residues" evidence="10">
    <location>
        <begin position="608"/>
        <end position="617"/>
    </location>
</feature>
<protein>
    <recommendedName>
        <fullName evidence="8">Chaperone protein DnaK</fullName>
    </recommendedName>
    <alternativeName>
        <fullName evidence="8">HSP70</fullName>
    </alternativeName>
    <alternativeName>
        <fullName evidence="8">Heat shock 70 kDa protein</fullName>
    </alternativeName>
    <alternativeName>
        <fullName evidence="8">Heat shock protein 70</fullName>
    </alternativeName>
</protein>
<dbReference type="SUPFAM" id="SSF100934">
    <property type="entry name" value="Heat shock protein 70kD (HSP70), C-terminal subdomain"/>
    <property type="match status" value="1"/>
</dbReference>
<dbReference type="NCBIfam" id="TIGR02350">
    <property type="entry name" value="prok_dnaK"/>
    <property type="match status" value="1"/>
</dbReference>
<comment type="function">
    <text evidence="1 8">Acts as a chaperone.</text>
</comment>
<comment type="similarity">
    <text evidence="2 8 9">Belongs to the heat shock protein 70 family.</text>
</comment>
<dbReference type="PROSITE" id="PS00297">
    <property type="entry name" value="HSP70_1"/>
    <property type="match status" value="1"/>
</dbReference>
<evidence type="ECO:0000256" key="2">
    <source>
        <dbReference type="ARBA" id="ARBA00007381"/>
    </source>
</evidence>
<dbReference type="InterPro" id="IPR029047">
    <property type="entry name" value="HSP70_peptide-bd_sf"/>
</dbReference>
<dbReference type="Pfam" id="PF00012">
    <property type="entry name" value="HSP70"/>
    <property type="match status" value="1"/>
</dbReference>
<dbReference type="PROSITE" id="PS01036">
    <property type="entry name" value="HSP70_3"/>
    <property type="match status" value="1"/>
</dbReference>
<dbReference type="PANTHER" id="PTHR19375">
    <property type="entry name" value="HEAT SHOCK PROTEIN 70KDA"/>
    <property type="match status" value="1"/>
</dbReference>
<dbReference type="GO" id="GO:0005524">
    <property type="term" value="F:ATP binding"/>
    <property type="evidence" value="ECO:0007669"/>
    <property type="project" value="UniProtKB-UniRule"/>
</dbReference>
<evidence type="ECO:0000256" key="1">
    <source>
        <dbReference type="ARBA" id="ARBA00002290"/>
    </source>
</evidence>
<evidence type="ECO:0000256" key="4">
    <source>
        <dbReference type="ARBA" id="ARBA00022741"/>
    </source>
</evidence>
<keyword evidence="12" id="KW-1185">Reference proteome</keyword>
<dbReference type="InterPro" id="IPR029048">
    <property type="entry name" value="HSP70_C_sf"/>
</dbReference>
<dbReference type="FunFam" id="3.30.420.40:FF:000004">
    <property type="entry name" value="Molecular chaperone DnaK"/>
    <property type="match status" value="1"/>
</dbReference>
<reference evidence="12" key="1">
    <citation type="submission" date="2016-02" db="EMBL/GenBank/DDBJ databases">
        <authorList>
            <person name="Wibberg D."/>
        </authorList>
    </citation>
    <scope>NUCLEOTIDE SEQUENCE [LARGE SCALE GENOMIC DNA]</scope>
</reference>
<evidence type="ECO:0000256" key="10">
    <source>
        <dbReference type="SAM" id="MobiDB-lite"/>
    </source>
</evidence>
<dbReference type="GO" id="GO:0140662">
    <property type="term" value="F:ATP-dependent protein folding chaperone"/>
    <property type="evidence" value="ECO:0007669"/>
    <property type="project" value="InterPro"/>
</dbReference>
<dbReference type="Proteomes" id="UP000199013">
    <property type="component" value="Unassembled WGS sequence"/>
</dbReference>
<evidence type="ECO:0000256" key="9">
    <source>
        <dbReference type="RuleBase" id="RU003322"/>
    </source>
</evidence>
<name>A0A1C3NTU2_9ACTN</name>
<dbReference type="Gene3D" id="2.60.34.10">
    <property type="entry name" value="Substrate Binding Domain Of DNAk, Chain A, domain 1"/>
    <property type="match status" value="1"/>
</dbReference>
<evidence type="ECO:0000313" key="12">
    <source>
        <dbReference type="Proteomes" id="UP000199013"/>
    </source>
</evidence>
<dbReference type="Gene3D" id="1.20.1270.10">
    <property type="match status" value="1"/>
</dbReference>
<gene>
    <name evidence="11" type="primary">dnaK2</name>
    <name evidence="8" type="synonym">dnaK</name>
    <name evidence="11" type="ORF">FDG2_0553</name>
</gene>
<feature type="modified residue" description="Phosphothreonine; by autocatalysis" evidence="8">
    <location>
        <position position="196"/>
    </location>
</feature>
<dbReference type="EMBL" id="FLUV01000215">
    <property type="protein sequence ID" value="SBW18167.1"/>
    <property type="molecule type" value="Genomic_DNA"/>
</dbReference>
<dbReference type="Gene3D" id="3.30.420.40">
    <property type="match status" value="2"/>
</dbReference>
<organism evidence="11 12">
    <name type="scientific">Candidatus Protofrankia californiensis</name>
    <dbReference type="NCBI Taxonomy" id="1839754"/>
    <lineage>
        <taxon>Bacteria</taxon>
        <taxon>Bacillati</taxon>
        <taxon>Actinomycetota</taxon>
        <taxon>Actinomycetes</taxon>
        <taxon>Frankiales</taxon>
        <taxon>Frankiaceae</taxon>
        <taxon>Protofrankia</taxon>
    </lineage>
</organism>
<dbReference type="PRINTS" id="PR00301">
    <property type="entry name" value="HEATSHOCK70"/>
</dbReference>
<feature type="region of interest" description="Disordered" evidence="10">
    <location>
        <begin position="594"/>
        <end position="640"/>
    </location>
</feature>
<dbReference type="InterPro" id="IPR018181">
    <property type="entry name" value="Heat_shock_70_CS"/>
</dbReference>
<accession>A0A1C3NTU2</accession>
<proteinExistence type="evidence at transcript level"/>
<evidence type="ECO:0000256" key="6">
    <source>
        <dbReference type="ARBA" id="ARBA00023016"/>
    </source>
</evidence>
<keyword evidence="6 8" id="KW-0346">Stress response</keyword>
<dbReference type="GO" id="GO:0051082">
    <property type="term" value="F:unfolded protein binding"/>
    <property type="evidence" value="ECO:0007669"/>
    <property type="project" value="InterPro"/>
</dbReference>
<evidence type="ECO:0000256" key="7">
    <source>
        <dbReference type="ARBA" id="ARBA00023186"/>
    </source>
</evidence>
<evidence type="ECO:0000256" key="8">
    <source>
        <dbReference type="HAMAP-Rule" id="MF_00332"/>
    </source>
</evidence>
<dbReference type="InterPro" id="IPR043129">
    <property type="entry name" value="ATPase_NBD"/>
</dbReference>
<evidence type="ECO:0000256" key="3">
    <source>
        <dbReference type="ARBA" id="ARBA00022553"/>
    </source>
</evidence>
<keyword evidence="3 8" id="KW-0597">Phosphoprotein</keyword>
<comment type="induction">
    <text evidence="8">By stress conditions e.g. heat shock.</text>
</comment>
<keyword evidence="7 8" id="KW-0143">Chaperone</keyword>
<dbReference type="NCBIfam" id="NF001413">
    <property type="entry name" value="PRK00290.1"/>
    <property type="match status" value="1"/>
</dbReference>
<feature type="compositionally biased region" description="Acidic residues" evidence="10">
    <location>
        <begin position="631"/>
        <end position="640"/>
    </location>
</feature>
<dbReference type="InterPro" id="IPR012725">
    <property type="entry name" value="Chaperone_DnaK"/>
</dbReference>
<keyword evidence="4 8" id="KW-0547">Nucleotide-binding</keyword>
<evidence type="ECO:0000313" key="11">
    <source>
        <dbReference type="EMBL" id="SBW18167.1"/>
    </source>
</evidence>
<dbReference type="AlphaFoldDB" id="A0A1C3NTU2"/>
<dbReference type="SUPFAM" id="SSF53067">
    <property type="entry name" value="Actin-like ATPase domain"/>
    <property type="match status" value="2"/>
</dbReference>
<dbReference type="HAMAP" id="MF_00332">
    <property type="entry name" value="DnaK"/>
    <property type="match status" value="1"/>
</dbReference>
<dbReference type="FunFam" id="2.60.34.10:FF:000014">
    <property type="entry name" value="Chaperone protein DnaK HSP70"/>
    <property type="match status" value="1"/>
</dbReference>
<dbReference type="InterPro" id="IPR013126">
    <property type="entry name" value="Hsp_70_fam"/>
</dbReference>